<accession>A0ABS9KYY7</accession>
<proteinExistence type="predicted"/>
<keyword evidence="4" id="KW-1185">Reference proteome</keyword>
<organism evidence="3 4">
    <name type="scientific">Terrimonas ginsenosidimutans</name>
    <dbReference type="NCBI Taxonomy" id="2908004"/>
    <lineage>
        <taxon>Bacteria</taxon>
        <taxon>Pseudomonadati</taxon>
        <taxon>Bacteroidota</taxon>
        <taxon>Chitinophagia</taxon>
        <taxon>Chitinophagales</taxon>
        <taxon>Chitinophagaceae</taxon>
        <taxon>Terrimonas</taxon>
    </lineage>
</organism>
<gene>
    <name evidence="3" type="ORF">LZZ85_24620</name>
</gene>
<sequence length="303" mass="34485">MKITFRLFCLLPALAAGLHCTTKTLSPREQIDELNARREAAFATKNVKELVSMYSKEAVCMPEYHPTLFDRSSIETYFTKWMASVKSSSYRSETTELLDLGNDLFETGTFTDTTSRTSNDTVIQTGKYFRHWKLDPANVPTIYAEIWGGRFWYGRNKLPFAGNGDPVSIRPYSTGSEEEKQVISRNQLLGQLVKERKGLEHAALFTDDAVYMPYYESAIKGINDIQKYFYGHERPGEVTVDSLSLITGRVTVINDLIMEHGFYGVKWTARDSTSGVVTGKSLNLWKRKADGTLMMYRQMVNHN</sequence>
<feature type="domain" description="DUF4440" evidence="2">
    <location>
        <begin position="31"/>
        <end position="135"/>
    </location>
</feature>
<dbReference type="RefSeq" id="WP_237876276.1">
    <property type="nucleotide sequence ID" value="NZ_JAKLTR010000022.1"/>
</dbReference>
<keyword evidence="1" id="KW-0732">Signal</keyword>
<dbReference type="EMBL" id="JAKLTR010000022">
    <property type="protein sequence ID" value="MCG2617506.1"/>
    <property type="molecule type" value="Genomic_DNA"/>
</dbReference>
<evidence type="ECO:0000259" key="2">
    <source>
        <dbReference type="Pfam" id="PF14534"/>
    </source>
</evidence>
<evidence type="ECO:0000313" key="3">
    <source>
        <dbReference type="EMBL" id="MCG2617506.1"/>
    </source>
</evidence>
<evidence type="ECO:0000256" key="1">
    <source>
        <dbReference type="SAM" id="SignalP"/>
    </source>
</evidence>
<feature type="chain" id="PRO_5045601591" description="DUF4440 domain-containing protein" evidence="1">
    <location>
        <begin position="16"/>
        <end position="303"/>
    </location>
</feature>
<feature type="signal peptide" evidence="1">
    <location>
        <begin position="1"/>
        <end position="15"/>
    </location>
</feature>
<dbReference type="Proteomes" id="UP001165367">
    <property type="component" value="Unassembled WGS sequence"/>
</dbReference>
<evidence type="ECO:0000313" key="4">
    <source>
        <dbReference type="Proteomes" id="UP001165367"/>
    </source>
</evidence>
<dbReference type="Pfam" id="PF14534">
    <property type="entry name" value="DUF4440"/>
    <property type="match status" value="1"/>
</dbReference>
<reference evidence="3" key="1">
    <citation type="submission" date="2022-01" db="EMBL/GenBank/DDBJ databases">
        <authorList>
            <person name="Jo J.-H."/>
            <person name="Im W.-T."/>
        </authorList>
    </citation>
    <scope>NUCLEOTIDE SEQUENCE</scope>
    <source>
        <strain evidence="3">NA20</strain>
    </source>
</reference>
<dbReference type="InterPro" id="IPR027843">
    <property type="entry name" value="DUF4440"/>
</dbReference>
<dbReference type="SUPFAM" id="SSF54427">
    <property type="entry name" value="NTF2-like"/>
    <property type="match status" value="2"/>
</dbReference>
<name>A0ABS9KYY7_9BACT</name>
<dbReference type="Gene3D" id="3.10.450.50">
    <property type="match status" value="2"/>
</dbReference>
<protein>
    <recommendedName>
        <fullName evidence="2">DUF4440 domain-containing protein</fullName>
    </recommendedName>
</protein>
<dbReference type="InterPro" id="IPR032710">
    <property type="entry name" value="NTF2-like_dom_sf"/>
</dbReference>
<comment type="caution">
    <text evidence="3">The sequence shown here is derived from an EMBL/GenBank/DDBJ whole genome shotgun (WGS) entry which is preliminary data.</text>
</comment>